<evidence type="ECO:0000259" key="4">
    <source>
        <dbReference type="PROSITE" id="PS50987"/>
    </source>
</evidence>
<sequence length="97" mass="10707">MESEYKKRSELLKALSHPVRLRIVHGLLKTGCHNVTCMEEKTGMSQSCISQHLQKLRLAGAVTARRTGNEVYYSVSSPVVAGVVAALFEEEASNYVL</sequence>
<dbReference type="InterPro" id="IPR036390">
    <property type="entry name" value="WH_DNA-bd_sf"/>
</dbReference>
<dbReference type="EMBL" id="CP060490">
    <property type="protein sequence ID" value="QNL44530.1"/>
    <property type="molecule type" value="Genomic_DNA"/>
</dbReference>
<dbReference type="InterPro" id="IPR001845">
    <property type="entry name" value="HTH_ArsR_DNA-bd_dom"/>
</dbReference>
<dbReference type="Proteomes" id="UP000515960">
    <property type="component" value="Chromosome"/>
</dbReference>
<dbReference type="Pfam" id="PF12840">
    <property type="entry name" value="HTH_20"/>
    <property type="match status" value="1"/>
</dbReference>
<protein>
    <submittedName>
        <fullName evidence="5">Winged helix-turn-helix transcriptional regulator</fullName>
    </submittedName>
</protein>
<dbReference type="RefSeq" id="WP_187333131.1">
    <property type="nucleotide sequence ID" value="NZ_CP060490.1"/>
</dbReference>
<name>A0A7G9B4P9_9FIRM</name>
<dbReference type="PANTHER" id="PTHR43132">
    <property type="entry name" value="ARSENICAL RESISTANCE OPERON REPRESSOR ARSR-RELATED"/>
    <property type="match status" value="1"/>
</dbReference>
<dbReference type="PRINTS" id="PR00778">
    <property type="entry name" value="HTHARSR"/>
</dbReference>
<proteinExistence type="predicted"/>
<keyword evidence="1" id="KW-0805">Transcription regulation</keyword>
<evidence type="ECO:0000256" key="1">
    <source>
        <dbReference type="ARBA" id="ARBA00023015"/>
    </source>
</evidence>
<dbReference type="SUPFAM" id="SSF46785">
    <property type="entry name" value="Winged helix' DNA-binding domain"/>
    <property type="match status" value="1"/>
</dbReference>
<evidence type="ECO:0000256" key="2">
    <source>
        <dbReference type="ARBA" id="ARBA00023125"/>
    </source>
</evidence>
<dbReference type="CDD" id="cd00090">
    <property type="entry name" value="HTH_ARSR"/>
    <property type="match status" value="1"/>
</dbReference>
<keyword evidence="3" id="KW-0804">Transcription</keyword>
<keyword evidence="2" id="KW-0238">DNA-binding</keyword>
<dbReference type="InterPro" id="IPR051011">
    <property type="entry name" value="Metal_resp_trans_reg"/>
</dbReference>
<dbReference type="GO" id="GO:0003700">
    <property type="term" value="F:DNA-binding transcription factor activity"/>
    <property type="evidence" value="ECO:0007669"/>
    <property type="project" value="InterPro"/>
</dbReference>
<dbReference type="Gene3D" id="1.10.10.10">
    <property type="entry name" value="Winged helix-like DNA-binding domain superfamily/Winged helix DNA-binding domain"/>
    <property type="match status" value="1"/>
</dbReference>
<evidence type="ECO:0000313" key="6">
    <source>
        <dbReference type="Proteomes" id="UP000515960"/>
    </source>
</evidence>
<dbReference type="PANTHER" id="PTHR43132:SF2">
    <property type="entry name" value="ARSENICAL RESISTANCE OPERON REPRESSOR ARSR-RELATED"/>
    <property type="match status" value="1"/>
</dbReference>
<dbReference type="PROSITE" id="PS50987">
    <property type="entry name" value="HTH_ARSR_2"/>
    <property type="match status" value="1"/>
</dbReference>
<dbReference type="AlphaFoldDB" id="A0A7G9B4P9"/>
<accession>A0A7G9B4P9</accession>
<organism evidence="5 6">
    <name type="scientific">Oscillibacter hominis</name>
    <dbReference type="NCBI Taxonomy" id="2763056"/>
    <lineage>
        <taxon>Bacteria</taxon>
        <taxon>Bacillati</taxon>
        <taxon>Bacillota</taxon>
        <taxon>Clostridia</taxon>
        <taxon>Eubacteriales</taxon>
        <taxon>Oscillospiraceae</taxon>
        <taxon>Oscillibacter</taxon>
    </lineage>
</organism>
<gene>
    <name evidence="5" type="ORF">H8790_00265</name>
</gene>
<reference evidence="5 6" key="1">
    <citation type="submission" date="2020-08" db="EMBL/GenBank/DDBJ databases">
        <authorList>
            <person name="Liu C."/>
            <person name="Sun Q."/>
        </authorList>
    </citation>
    <scope>NUCLEOTIDE SEQUENCE [LARGE SCALE GENOMIC DNA]</scope>
    <source>
        <strain evidence="5 6">NSJ-62</strain>
    </source>
</reference>
<keyword evidence="6" id="KW-1185">Reference proteome</keyword>
<dbReference type="NCBIfam" id="NF033788">
    <property type="entry name" value="HTH_metalloreg"/>
    <property type="match status" value="1"/>
</dbReference>
<dbReference type="KEGG" id="ohi:H8790_00265"/>
<evidence type="ECO:0000313" key="5">
    <source>
        <dbReference type="EMBL" id="QNL44530.1"/>
    </source>
</evidence>
<dbReference type="GO" id="GO:0003677">
    <property type="term" value="F:DNA binding"/>
    <property type="evidence" value="ECO:0007669"/>
    <property type="project" value="UniProtKB-KW"/>
</dbReference>
<dbReference type="InterPro" id="IPR036388">
    <property type="entry name" value="WH-like_DNA-bd_sf"/>
</dbReference>
<dbReference type="SMART" id="SM00418">
    <property type="entry name" value="HTH_ARSR"/>
    <property type="match status" value="1"/>
</dbReference>
<evidence type="ECO:0000256" key="3">
    <source>
        <dbReference type="ARBA" id="ARBA00023163"/>
    </source>
</evidence>
<dbReference type="InterPro" id="IPR011991">
    <property type="entry name" value="ArsR-like_HTH"/>
</dbReference>
<feature type="domain" description="HTH arsR-type" evidence="4">
    <location>
        <begin position="1"/>
        <end position="95"/>
    </location>
</feature>